<keyword evidence="1" id="KW-1003">Cell membrane</keyword>
<gene>
    <name evidence="6" type="primary">ytaF</name>
    <name evidence="6" type="ORF">GBZ86_10060</name>
</gene>
<feature type="transmembrane region" description="Helical" evidence="5">
    <location>
        <begin position="139"/>
        <end position="160"/>
    </location>
</feature>
<accession>A0A6I1MM61</accession>
<evidence type="ECO:0000256" key="3">
    <source>
        <dbReference type="ARBA" id="ARBA00022989"/>
    </source>
</evidence>
<sequence>MKIISILLFAIASNLDNFAVAVSYGMKKIKIEIVSNLIISFISALGTFLSMYLGMIILKFINNKITNILGATILILIGIYFIADYFYKRDKETLVKYPEKADKDNSKVIDTKEAILLGIGLNINNLGTGIGACITGLNIYLTTFIVFISSFVFIVLGYILGNKLLSNLFGKISTLISGILIIILGLYELFI</sequence>
<evidence type="ECO:0000256" key="4">
    <source>
        <dbReference type="ARBA" id="ARBA00023136"/>
    </source>
</evidence>
<dbReference type="PANTHER" id="PTHR35529:SF2">
    <property type="entry name" value="SPORULATION PROTEIN YTAF-RELATED"/>
    <property type="match status" value="1"/>
</dbReference>
<feature type="transmembrane region" description="Helical" evidence="5">
    <location>
        <begin position="172"/>
        <end position="190"/>
    </location>
</feature>
<evidence type="ECO:0000313" key="7">
    <source>
        <dbReference type="Proteomes" id="UP000430345"/>
    </source>
</evidence>
<dbReference type="AlphaFoldDB" id="A0A6I1MM61"/>
<dbReference type="NCBIfam" id="TIGR02840">
    <property type="entry name" value="spore_YtaF"/>
    <property type="match status" value="1"/>
</dbReference>
<evidence type="ECO:0000313" key="6">
    <source>
        <dbReference type="EMBL" id="MPQ44104.1"/>
    </source>
</evidence>
<keyword evidence="2 5" id="KW-0812">Transmembrane</keyword>
<comment type="caution">
    <text evidence="6">The sequence shown here is derived from an EMBL/GenBank/DDBJ whole genome shotgun (WGS) entry which is preliminary data.</text>
</comment>
<dbReference type="PANTHER" id="PTHR35529">
    <property type="entry name" value="MANGANESE EFFLUX PUMP MNTP-RELATED"/>
    <property type="match status" value="1"/>
</dbReference>
<keyword evidence="4 5" id="KW-0472">Membrane</keyword>
<organism evidence="6 7">
    <name type="scientific">Clostridium tarantellae</name>
    <dbReference type="NCBI Taxonomy" id="39493"/>
    <lineage>
        <taxon>Bacteria</taxon>
        <taxon>Bacillati</taxon>
        <taxon>Bacillota</taxon>
        <taxon>Clostridia</taxon>
        <taxon>Eubacteriales</taxon>
        <taxon>Clostridiaceae</taxon>
        <taxon>Clostridium</taxon>
    </lineage>
</organism>
<dbReference type="OrthoDB" id="1679205at2"/>
<keyword evidence="3 5" id="KW-1133">Transmembrane helix</keyword>
<dbReference type="RefSeq" id="WP_152890290.1">
    <property type="nucleotide sequence ID" value="NZ_WHJC01000151.1"/>
</dbReference>
<evidence type="ECO:0000256" key="5">
    <source>
        <dbReference type="SAM" id="Phobius"/>
    </source>
</evidence>
<keyword evidence="7" id="KW-1185">Reference proteome</keyword>
<feature type="transmembrane region" description="Helical" evidence="5">
    <location>
        <begin position="37"/>
        <end position="61"/>
    </location>
</feature>
<dbReference type="InterPro" id="IPR003810">
    <property type="entry name" value="Mntp/YtaF"/>
</dbReference>
<reference evidence="6 7" key="1">
    <citation type="submission" date="2019-10" db="EMBL/GenBank/DDBJ databases">
        <title>The Genome Sequence of Clostridium tarantellae Isolated from Fish Brain.</title>
        <authorList>
            <person name="Bano L."/>
            <person name="Kiel M."/>
            <person name="Sales G."/>
            <person name="Doxey A.C."/>
            <person name="Mansfield M.J."/>
            <person name="Schiavone M."/>
            <person name="Rossetto O."/>
            <person name="Pirazzini M."/>
            <person name="Dobrindt U."/>
            <person name="Montecucco C."/>
        </authorList>
    </citation>
    <scope>NUCLEOTIDE SEQUENCE [LARGE SCALE GENOMIC DNA]</scope>
    <source>
        <strain evidence="6 7">DSM 3997</strain>
    </source>
</reference>
<protein>
    <submittedName>
        <fullName evidence="6">Sporulation membrane protein YtaF</fullName>
    </submittedName>
</protein>
<dbReference type="Proteomes" id="UP000430345">
    <property type="component" value="Unassembled WGS sequence"/>
</dbReference>
<feature type="transmembrane region" description="Helical" evidence="5">
    <location>
        <begin position="68"/>
        <end position="87"/>
    </location>
</feature>
<dbReference type="EMBL" id="WHJC01000151">
    <property type="protein sequence ID" value="MPQ44104.1"/>
    <property type="molecule type" value="Genomic_DNA"/>
</dbReference>
<proteinExistence type="predicted"/>
<evidence type="ECO:0000256" key="1">
    <source>
        <dbReference type="ARBA" id="ARBA00022475"/>
    </source>
</evidence>
<dbReference type="InterPro" id="IPR014205">
    <property type="entry name" value="Spore_YtaF"/>
</dbReference>
<name>A0A6I1MM61_9CLOT</name>
<evidence type="ECO:0000256" key="2">
    <source>
        <dbReference type="ARBA" id="ARBA00022692"/>
    </source>
</evidence>
<dbReference type="Pfam" id="PF02659">
    <property type="entry name" value="Mntp"/>
    <property type="match status" value="2"/>
</dbReference>